<protein>
    <submittedName>
        <fullName evidence="2">Hydrolase</fullName>
    </submittedName>
</protein>
<reference evidence="3" key="1">
    <citation type="submission" date="2017-07" db="EMBL/GenBank/DDBJ databases">
        <authorList>
            <person name="Boucher Y."/>
            <person name="Orata F.D."/>
        </authorList>
    </citation>
    <scope>NUCLEOTIDE SEQUENCE [LARGE SCALE GENOMIC DNA]</scope>
    <source>
        <strain evidence="3">OYP9E10</strain>
    </source>
</reference>
<accession>A0A271VUM5</accession>
<dbReference type="AlphaFoldDB" id="A0A271VUM5"/>
<dbReference type="GO" id="GO:0016787">
    <property type="term" value="F:hydrolase activity"/>
    <property type="evidence" value="ECO:0007669"/>
    <property type="project" value="UniProtKB-KW"/>
</dbReference>
<proteinExistence type="predicted"/>
<name>A0A271VUM5_VIBMT</name>
<dbReference type="InterPro" id="IPR029058">
    <property type="entry name" value="AB_hydrolase_fold"/>
</dbReference>
<dbReference type="Proteomes" id="UP000216173">
    <property type="component" value="Unassembled WGS sequence"/>
</dbReference>
<keyword evidence="2" id="KW-0378">Hydrolase</keyword>
<feature type="domain" description="AB hydrolase-1" evidence="1">
    <location>
        <begin position="78"/>
        <end position="243"/>
    </location>
</feature>
<evidence type="ECO:0000259" key="1">
    <source>
        <dbReference type="Pfam" id="PF12697"/>
    </source>
</evidence>
<dbReference type="Pfam" id="PF12697">
    <property type="entry name" value="Abhydrolase_6"/>
    <property type="match status" value="1"/>
</dbReference>
<sequence length="452" mass="49855">MRNLLKNIAIFKVVLLVVLALSIWSTRIPDMPYHQVTPELSQSDFHVIEFNDNGEMHLPGQYQALKARLAKTPGAELLIFIHGWHHNAAPTDDNFVAFQRFHREMAKSHPGLIGLYIGWRGDQYDPFWLDGSDDPTSQVEALDFPTILTSKQVARRVGEHGVRNLLNSLEDLRRQGTLGRYILVGHSLGGVVALHARKQAILDNLAAGRGETNLTVLLNPAASAKEYQPLDKWLSPKGFGPSMLVLQSKTDFAVREAFNWIKDGERAVGNSWAITHDVDPCSGHDCNKVVKIPQWLVEHDAKPGCMQILDGAGWKIRARLYARKTVESCEDANRQAVWVLAVADGIIAGHNGILTHDQALALNAWMQLKPESVNEAKTSDRVEAPNVLVDDQAFINAETARTNTANEHDLNVAPVLAEPLQVEPQESASLVSEPLLVVPVTAQQEAPVSAAQ</sequence>
<dbReference type="Gene3D" id="3.40.50.1820">
    <property type="entry name" value="alpha/beta hydrolase"/>
    <property type="match status" value="1"/>
</dbReference>
<evidence type="ECO:0000313" key="3">
    <source>
        <dbReference type="Proteomes" id="UP000216173"/>
    </source>
</evidence>
<comment type="caution">
    <text evidence="2">The sequence shown here is derived from an EMBL/GenBank/DDBJ whole genome shotgun (WGS) entry which is preliminary data.</text>
</comment>
<dbReference type="SUPFAM" id="SSF53474">
    <property type="entry name" value="alpha/beta-Hydrolases"/>
    <property type="match status" value="1"/>
</dbReference>
<evidence type="ECO:0000313" key="2">
    <source>
        <dbReference type="EMBL" id="PAR21764.1"/>
    </source>
</evidence>
<gene>
    <name evidence="2" type="ORF">CGU03_05815</name>
</gene>
<dbReference type="InterPro" id="IPR000073">
    <property type="entry name" value="AB_hydrolase_1"/>
</dbReference>
<organism evidence="2 3">
    <name type="scientific">Vibrio metoecus</name>
    <dbReference type="NCBI Taxonomy" id="1481663"/>
    <lineage>
        <taxon>Bacteria</taxon>
        <taxon>Pseudomonadati</taxon>
        <taxon>Pseudomonadota</taxon>
        <taxon>Gammaproteobacteria</taxon>
        <taxon>Vibrionales</taxon>
        <taxon>Vibrionaceae</taxon>
        <taxon>Vibrio</taxon>
    </lineage>
</organism>
<dbReference type="EMBL" id="NMSH01000006">
    <property type="protein sequence ID" value="PAR21764.1"/>
    <property type="molecule type" value="Genomic_DNA"/>
</dbReference>